<accession>X1HV94</accession>
<dbReference type="EMBL" id="BARU01025167">
    <property type="protein sequence ID" value="GAH57749.1"/>
    <property type="molecule type" value="Genomic_DNA"/>
</dbReference>
<dbReference type="PANTHER" id="PTHR42966:SF1">
    <property type="entry name" value="SIALIC ACID SYNTHASE"/>
    <property type="match status" value="1"/>
</dbReference>
<dbReference type="Pfam" id="PF03102">
    <property type="entry name" value="NeuB"/>
    <property type="match status" value="1"/>
</dbReference>
<dbReference type="Gene3D" id="3.20.20.70">
    <property type="entry name" value="Aldolase class I"/>
    <property type="match status" value="1"/>
</dbReference>
<comment type="caution">
    <text evidence="2">The sequence shown here is derived from an EMBL/GenBank/DDBJ whole genome shotgun (WGS) entry which is preliminary data.</text>
</comment>
<name>X1HV94_9ZZZZ</name>
<dbReference type="InterPro" id="IPR051690">
    <property type="entry name" value="PseI-like"/>
</dbReference>
<protein>
    <recommendedName>
        <fullName evidence="1">PseI/NeuA/B-like domain-containing protein</fullName>
    </recommendedName>
</protein>
<proteinExistence type="predicted"/>
<dbReference type="PANTHER" id="PTHR42966">
    <property type="entry name" value="N-ACETYLNEURAMINATE SYNTHASE"/>
    <property type="match status" value="1"/>
</dbReference>
<evidence type="ECO:0000313" key="2">
    <source>
        <dbReference type="EMBL" id="GAH57749.1"/>
    </source>
</evidence>
<dbReference type="SUPFAM" id="SSF51569">
    <property type="entry name" value="Aldolase"/>
    <property type="match status" value="1"/>
</dbReference>
<organism evidence="2">
    <name type="scientific">marine sediment metagenome</name>
    <dbReference type="NCBI Taxonomy" id="412755"/>
    <lineage>
        <taxon>unclassified sequences</taxon>
        <taxon>metagenomes</taxon>
        <taxon>ecological metagenomes</taxon>
    </lineage>
</organism>
<dbReference type="InterPro" id="IPR013785">
    <property type="entry name" value="Aldolase_TIM"/>
</dbReference>
<feature type="domain" description="PseI/NeuA/B-like" evidence="1">
    <location>
        <begin position="37"/>
        <end position="118"/>
    </location>
</feature>
<evidence type="ECO:0000259" key="1">
    <source>
        <dbReference type="Pfam" id="PF03102"/>
    </source>
</evidence>
<sequence>MKEFYIDNKKIGDNHPAFIIAEIGSNFNGSIEKAKNLVDLAIEVGADAIKIQSFIAEKIICKEAFDGLQLSFQSKWGKSVWEVYKAAEFPREWHEGIFNYCKKKGIIFLSSPYDLEAV</sequence>
<reference evidence="2" key="1">
    <citation type="journal article" date="2014" name="Front. Microbiol.">
        <title>High frequency of phylogenetically diverse reductive dehalogenase-homologous genes in deep subseafloor sedimentary metagenomes.</title>
        <authorList>
            <person name="Kawai M."/>
            <person name="Futagami T."/>
            <person name="Toyoda A."/>
            <person name="Takaki Y."/>
            <person name="Nishi S."/>
            <person name="Hori S."/>
            <person name="Arai W."/>
            <person name="Tsubouchi T."/>
            <person name="Morono Y."/>
            <person name="Uchiyama I."/>
            <person name="Ito T."/>
            <person name="Fujiyama A."/>
            <person name="Inagaki F."/>
            <person name="Takami H."/>
        </authorList>
    </citation>
    <scope>NUCLEOTIDE SEQUENCE</scope>
    <source>
        <strain evidence="2">Expedition CK06-06</strain>
    </source>
</reference>
<feature type="non-terminal residue" evidence="2">
    <location>
        <position position="118"/>
    </location>
</feature>
<gene>
    <name evidence="2" type="ORF">S03H2_40579</name>
</gene>
<dbReference type="InterPro" id="IPR013132">
    <property type="entry name" value="PseI/NeuA/B-like_N"/>
</dbReference>
<dbReference type="AlphaFoldDB" id="X1HV94"/>
<dbReference type="GO" id="GO:0047444">
    <property type="term" value="F:N-acylneuraminate-9-phosphate synthase activity"/>
    <property type="evidence" value="ECO:0007669"/>
    <property type="project" value="TreeGrafter"/>
</dbReference>
<dbReference type="GO" id="GO:0016051">
    <property type="term" value="P:carbohydrate biosynthetic process"/>
    <property type="evidence" value="ECO:0007669"/>
    <property type="project" value="InterPro"/>
</dbReference>